<dbReference type="InParanoid" id="K9U4G0"/>
<dbReference type="RefSeq" id="WP_015156250.1">
    <property type="nucleotide sequence ID" value="NC_019695.1"/>
</dbReference>
<protein>
    <submittedName>
        <fullName evidence="2">PilT protein domain protein</fullName>
    </submittedName>
</protein>
<evidence type="ECO:0000259" key="1">
    <source>
        <dbReference type="Pfam" id="PF01850"/>
    </source>
</evidence>
<dbReference type="STRING" id="251229.Chro_4314"/>
<evidence type="ECO:0000313" key="3">
    <source>
        <dbReference type="Proteomes" id="UP000010384"/>
    </source>
</evidence>
<dbReference type="InterPro" id="IPR029060">
    <property type="entry name" value="PIN-like_dom_sf"/>
</dbReference>
<dbReference type="Gene3D" id="3.40.50.1010">
    <property type="entry name" value="5'-nuclease"/>
    <property type="match status" value="1"/>
</dbReference>
<accession>K9U4G0</accession>
<sequence length="144" mass="16583">MINDPLCFLDSNVWLYRLTTDPNYNEAIEVRKRYIAIELTNNVNGIVSTQVINETCSVLLRKAAFTEEQIQQVIQSFYNRVAVIKLTSDILINAFNLRTRYSLSFWDGLIVATALSTNAKILYSEDMQDNLVIERQLTIVNPFK</sequence>
<dbReference type="InterPro" id="IPR002716">
    <property type="entry name" value="PIN_dom"/>
</dbReference>
<reference evidence="2 3" key="1">
    <citation type="submission" date="2012-06" db="EMBL/GenBank/DDBJ databases">
        <title>Finished chromosome of genome of Chroococcidiopsis thermalis PCC 7203.</title>
        <authorList>
            <consortium name="US DOE Joint Genome Institute"/>
            <person name="Gugger M."/>
            <person name="Coursin T."/>
            <person name="Rippka R."/>
            <person name="Tandeau De Marsac N."/>
            <person name="Huntemann M."/>
            <person name="Wei C.-L."/>
            <person name="Han J."/>
            <person name="Detter J.C."/>
            <person name="Han C."/>
            <person name="Tapia R."/>
            <person name="Davenport K."/>
            <person name="Daligault H."/>
            <person name="Erkkila T."/>
            <person name="Gu W."/>
            <person name="Munk A.C.C."/>
            <person name="Teshima H."/>
            <person name="Xu Y."/>
            <person name="Chain P."/>
            <person name="Chen A."/>
            <person name="Krypides N."/>
            <person name="Mavromatis K."/>
            <person name="Markowitz V."/>
            <person name="Szeto E."/>
            <person name="Ivanova N."/>
            <person name="Mikhailova N."/>
            <person name="Ovchinnikova G."/>
            <person name="Pagani I."/>
            <person name="Pati A."/>
            <person name="Goodwin L."/>
            <person name="Peters L."/>
            <person name="Pitluck S."/>
            <person name="Woyke T."/>
            <person name="Kerfeld C."/>
        </authorList>
    </citation>
    <scope>NUCLEOTIDE SEQUENCE [LARGE SCALE GENOMIC DNA]</scope>
    <source>
        <strain evidence="2 3">PCC 7203</strain>
    </source>
</reference>
<dbReference type="CDD" id="cd18692">
    <property type="entry name" value="PIN_VapC-like"/>
    <property type="match status" value="1"/>
</dbReference>
<name>K9U4G0_CHRTP</name>
<dbReference type="HOGENOM" id="CLU_128080_1_0_3"/>
<dbReference type="AlphaFoldDB" id="K9U4G0"/>
<dbReference type="KEGG" id="cthe:Chro_4314"/>
<dbReference type="OrthoDB" id="13900at2"/>
<proteinExistence type="predicted"/>
<feature type="domain" description="PIN" evidence="1">
    <location>
        <begin position="8"/>
        <end position="126"/>
    </location>
</feature>
<dbReference type="SUPFAM" id="SSF88723">
    <property type="entry name" value="PIN domain-like"/>
    <property type="match status" value="1"/>
</dbReference>
<keyword evidence="3" id="KW-1185">Reference proteome</keyword>
<dbReference type="Proteomes" id="UP000010384">
    <property type="component" value="Chromosome"/>
</dbReference>
<dbReference type="Pfam" id="PF01850">
    <property type="entry name" value="PIN"/>
    <property type="match status" value="1"/>
</dbReference>
<dbReference type="eggNOG" id="COG5573">
    <property type="taxonomic scope" value="Bacteria"/>
</dbReference>
<evidence type="ECO:0000313" key="2">
    <source>
        <dbReference type="EMBL" id="AFY89710.1"/>
    </source>
</evidence>
<dbReference type="EMBL" id="CP003597">
    <property type="protein sequence ID" value="AFY89710.1"/>
    <property type="molecule type" value="Genomic_DNA"/>
</dbReference>
<gene>
    <name evidence="2" type="ORF">Chro_4314</name>
</gene>
<organism evidence="2 3">
    <name type="scientific">Chroococcidiopsis thermalis (strain PCC 7203)</name>
    <dbReference type="NCBI Taxonomy" id="251229"/>
    <lineage>
        <taxon>Bacteria</taxon>
        <taxon>Bacillati</taxon>
        <taxon>Cyanobacteriota</taxon>
        <taxon>Cyanophyceae</taxon>
        <taxon>Chroococcidiopsidales</taxon>
        <taxon>Chroococcidiopsidaceae</taxon>
        <taxon>Chroococcidiopsis</taxon>
    </lineage>
</organism>